<evidence type="ECO:0000256" key="3">
    <source>
        <dbReference type="ARBA" id="ARBA00023134"/>
    </source>
</evidence>
<reference evidence="5" key="1">
    <citation type="submission" date="2022-07" db="EMBL/GenBank/DDBJ databases">
        <title>Phylogenomic reconstructions and comparative analyses of Kickxellomycotina fungi.</title>
        <authorList>
            <person name="Reynolds N.K."/>
            <person name="Stajich J.E."/>
            <person name="Barry K."/>
            <person name="Grigoriev I.V."/>
            <person name="Crous P."/>
            <person name="Smith M.E."/>
        </authorList>
    </citation>
    <scope>NUCLEOTIDE SEQUENCE</scope>
    <source>
        <strain evidence="5">NBRC 32514</strain>
    </source>
</reference>
<evidence type="ECO:0000256" key="4">
    <source>
        <dbReference type="ARBA" id="ARBA00023289"/>
    </source>
</evidence>
<dbReference type="CDD" id="cd00154">
    <property type="entry name" value="Rab"/>
    <property type="match status" value="1"/>
</dbReference>
<dbReference type="InterPro" id="IPR001806">
    <property type="entry name" value="Small_GTPase"/>
</dbReference>
<dbReference type="GO" id="GO:0005525">
    <property type="term" value="F:GTP binding"/>
    <property type="evidence" value="ECO:0007669"/>
    <property type="project" value="UniProtKB-KW"/>
</dbReference>
<comment type="similarity">
    <text evidence="1">Belongs to the small GTPase superfamily. Rab family.</text>
</comment>
<dbReference type="OrthoDB" id="265044at2759"/>
<dbReference type="InterPro" id="IPR027417">
    <property type="entry name" value="P-loop_NTPase"/>
</dbReference>
<keyword evidence="4" id="KW-0449">Lipoprotein</keyword>
<protein>
    <recommendedName>
        <fullName evidence="7">Ras-domain-containing protein</fullName>
    </recommendedName>
</protein>
<comment type="caution">
    <text evidence="5">The sequence shown here is derived from an EMBL/GenBank/DDBJ whole genome shotgun (WGS) entry which is preliminary data.</text>
</comment>
<dbReference type="PANTHER" id="PTHR47981">
    <property type="entry name" value="RAB FAMILY"/>
    <property type="match status" value="1"/>
</dbReference>
<keyword evidence="3" id="KW-0342">GTP-binding</keyword>
<dbReference type="AlphaFoldDB" id="A0A9W7XUB3"/>
<proteinExistence type="inferred from homology"/>
<dbReference type="GO" id="GO:0003924">
    <property type="term" value="F:GTPase activity"/>
    <property type="evidence" value="ECO:0007669"/>
    <property type="project" value="InterPro"/>
</dbReference>
<dbReference type="PRINTS" id="PR00449">
    <property type="entry name" value="RASTRNSFRMNG"/>
</dbReference>
<sequence length="262" mass="28942">MSSEKVFKTVIVGGTGTGKTCLRNRFLHNSYSWGSQATHNADFVSTYVLLDSDDMVAMQIWDTGGGDSEQATANSLCEDADGIFLVFTPDAQSIPLLDRHLKRLRQIMDGREKFGSGMLVVVLVLAKADTKRSGVADEEREEEVCGKVREECRAALGGREVAFVETSARTGSNVALAFRTMANLCQAEWSRAEARAGEKTGFAVLRRNKVRVSRHGDPITPYHRLEMDGNSELSVKRRRAAPLATLRLRLKRLGRQMLSCCV</sequence>
<evidence type="ECO:0000256" key="2">
    <source>
        <dbReference type="ARBA" id="ARBA00022741"/>
    </source>
</evidence>
<accession>A0A9W7XUB3</accession>
<dbReference type="PANTHER" id="PTHR47981:SF20">
    <property type="entry name" value="RAS-RELATED PROTEIN RAB-7A"/>
    <property type="match status" value="1"/>
</dbReference>
<keyword evidence="4" id="KW-0636">Prenylation</keyword>
<dbReference type="Pfam" id="PF00071">
    <property type="entry name" value="Ras"/>
    <property type="match status" value="1"/>
</dbReference>
<dbReference type="SUPFAM" id="SSF52540">
    <property type="entry name" value="P-loop containing nucleoside triphosphate hydrolases"/>
    <property type="match status" value="1"/>
</dbReference>
<dbReference type="SMART" id="SM00173">
    <property type="entry name" value="RAS"/>
    <property type="match status" value="1"/>
</dbReference>
<evidence type="ECO:0000313" key="6">
    <source>
        <dbReference type="Proteomes" id="UP001149813"/>
    </source>
</evidence>
<keyword evidence="6" id="KW-1185">Reference proteome</keyword>
<evidence type="ECO:0000313" key="5">
    <source>
        <dbReference type="EMBL" id="KAJ1720974.1"/>
    </source>
</evidence>
<dbReference type="EMBL" id="JANBOJ010000209">
    <property type="protein sequence ID" value="KAJ1720974.1"/>
    <property type="molecule type" value="Genomic_DNA"/>
</dbReference>
<dbReference type="PROSITE" id="PS51419">
    <property type="entry name" value="RAB"/>
    <property type="match status" value="1"/>
</dbReference>
<name>A0A9W7XUB3_9FUNG</name>
<dbReference type="Proteomes" id="UP001149813">
    <property type="component" value="Unassembled WGS sequence"/>
</dbReference>
<dbReference type="SMART" id="SM00175">
    <property type="entry name" value="RAB"/>
    <property type="match status" value="1"/>
</dbReference>
<evidence type="ECO:0008006" key="7">
    <source>
        <dbReference type="Google" id="ProtNLM"/>
    </source>
</evidence>
<evidence type="ECO:0000256" key="1">
    <source>
        <dbReference type="ARBA" id="ARBA00006270"/>
    </source>
</evidence>
<organism evidence="5 6">
    <name type="scientific">Coemansia erecta</name>
    <dbReference type="NCBI Taxonomy" id="147472"/>
    <lineage>
        <taxon>Eukaryota</taxon>
        <taxon>Fungi</taxon>
        <taxon>Fungi incertae sedis</taxon>
        <taxon>Zoopagomycota</taxon>
        <taxon>Kickxellomycotina</taxon>
        <taxon>Kickxellomycetes</taxon>
        <taxon>Kickxellales</taxon>
        <taxon>Kickxellaceae</taxon>
        <taxon>Coemansia</taxon>
    </lineage>
</organism>
<dbReference type="Gene3D" id="3.40.50.300">
    <property type="entry name" value="P-loop containing nucleotide triphosphate hydrolases"/>
    <property type="match status" value="1"/>
</dbReference>
<dbReference type="GO" id="GO:0005770">
    <property type="term" value="C:late endosome"/>
    <property type="evidence" value="ECO:0007669"/>
    <property type="project" value="TreeGrafter"/>
</dbReference>
<keyword evidence="2" id="KW-0547">Nucleotide-binding</keyword>
<gene>
    <name evidence="5" type="ORF">LPJ53_004451</name>
</gene>